<accession>A0A926FAE6</accession>
<dbReference type="InterPro" id="IPR049458">
    <property type="entry name" value="EpsG-like"/>
</dbReference>
<feature type="transmembrane region" description="Helical" evidence="1">
    <location>
        <begin position="313"/>
        <end position="331"/>
    </location>
</feature>
<dbReference type="AlphaFoldDB" id="A0A926FAE6"/>
<feature type="transmembrane region" description="Helical" evidence="1">
    <location>
        <begin position="81"/>
        <end position="103"/>
    </location>
</feature>
<feature type="transmembrane region" description="Helical" evidence="1">
    <location>
        <begin position="291"/>
        <end position="307"/>
    </location>
</feature>
<dbReference type="RefSeq" id="WP_262435879.1">
    <property type="nucleotide sequence ID" value="NZ_JACRTF010000001.1"/>
</dbReference>
<feature type="transmembrane region" description="Helical" evidence="1">
    <location>
        <begin position="188"/>
        <end position="205"/>
    </location>
</feature>
<feature type="transmembrane region" description="Helical" evidence="1">
    <location>
        <begin position="110"/>
        <end position="126"/>
    </location>
</feature>
<feature type="transmembrane region" description="Helical" evidence="1">
    <location>
        <begin position="156"/>
        <end position="182"/>
    </location>
</feature>
<reference evidence="2" key="1">
    <citation type="submission" date="2020-08" db="EMBL/GenBank/DDBJ databases">
        <title>Genome public.</title>
        <authorList>
            <person name="Liu C."/>
            <person name="Sun Q."/>
        </authorList>
    </citation>
    <scope>NUCLEOTIDE SEQUENCE</scope>
    <source>
        <strain evidence="2">N12</strain>
    </source>
</reference>
<keyword evidence="1" id="KW-1133">Transmembrane helix</keyword>
<organism evidence="2 3">
    <name type="scientific">Jilunia laotingensis</name>
    <dbReference type="NCBI Taxonomy" id="2763675"/>
    <lineage>
        <taxon>Bacteria</taxon>
        <taxon>Pseudomonadati</taxon>
        <taxon>Bacteroidota</taxon>
        <taxon>Bacteroidia</taxon>
        <taxon>Bacteroidales</taxon>
        <taxon>Bacteroidaceae</taxon>
        <taxon>Jilunia</taxon>
    </lineage>
</organism>
<comment type="caution">
    <text evidence="2">The sequence shown here is derived from an EMBL/GenBank/DDBJ whole genome shotgun (WGS) entry which is preliminary data.</text>
</comment>
<evidence type="ECO:0000313" key="2">
    <source>
        <dbReference type="EMBL" id="MBC8594789.1"/>
    </source>
</evidence>
<name>A0A926FAE6_9BACT</name>
<dbReference type="Pfam" id="PF14897">
    <property type="entry name" value="EpsG"/>
    <property type="match status" value="1"/>
</dbReference>
<protein>
    <submittedName>
        <fullName evidence="2">EpsG family protein</fullName>
    </submittedName>
</protein>
<keyword evidence="3" id="KW-1185">Reference proteome</keyword>
<evidence type="ECO:0000256" key="1">
    <source>
        <dbReference type="SAM" id="Phobius"/>
    </source>
</evidence>
<proteinExistence type="predicted"/>
<keyword evidence="1" id="KW-0472">Membrane</keyword>
<sequence>MIIITCFNLFLVLCGYLANYCNDKRFVKVAFFFLFFALAFRYDFGNDYLAYNQMFYEIKNGIRDTQVEYGWELFNRLCSPFSFQFLIVIWSFIYCIVFCDFILKYVPPKWYWLSIFLLVFDPYNMLVHVSMLRQSLAIIIFVYSFGFLLEKKIFHYIFFILLASSFHTTALILLPVGLLMYLNVTFKYWHILLLLLLFISSFIYIEQIKIFIIKNILGELPKYADAYMGQEKELGQGRAIFIKSLILFICLIYQKRFNSEGLLSSKLYYIGFYFIPLATIILMLTRLGQYFLIFGILLIPLSFSVIKSVYVKILLFTLVIFITLYDYIGFFNDPTWIEKYSVYKTFFNLAM</sequence>
<feature type="transmembrane region" description="Helical" evidence="1">
    <location>
        <begin position="266"/>
        <end position="284"/>
    </location>
</feature>
<dbReference type="Proteomes" id="UP000651085">
    <property type="component" value="Unassembled WGS sequence"/>
</dbReference>
<evidence type="ECO:0000313" key="3">
    <source>
        <dbReference type="Proteomes" id="UP000651085"/>
    </source>
</evidence>
<keyword evidence="1" id="KW-0812">Transmembrane</keyword>
<gene>
    <name evidence="2" type="ORF">H8744_16390</name>
</gene>
<feature type="transmembrane region" description="Helical" evidence="1">
    <location>
        <begin position="132"/>
        <end position="149"/>
    </location>
</feature>
<feature type="transmembrane region" description="Helical" evidence="1">
    <location>
        <begin position="26"/>
        <end position="44"/>
    </location>
</feature>
<dbReference type="EMBL" id="JACRTF010000001">
    <property type="protein sequence ID" value="MBC8594789.1"/>
    <property type="molecule type" value="Genomic_DNA"/>
</dbReference>